<organism evidence="5">
    <name type="scientific">mine drainage metagenome</name>
    <dbReference type="NCBI Taxonomy" id="410659"/>
    <lineage>
        <taxon>unclassified sequences</taxon>
        <taxon>metagenomes</taxon>
        <taxon>ecological metagenomes</taxon>
    </lineage>
</organism>
<dbReference type="PROSITE" id="PS01167">
    <property type="entry name" value="RIBOSOMAL_L17"/>
    <property type="match status" value="1"/>
</dbReference>
<dbReference type="InterPro" id="IPR036373">
    <property type="entry name" value="Ribosomal_bL17_sf"/>
</dbReference>
<dbReference type="AlphaFoldDB" id="T1B2T9"/>
<proteinExistence type="inferred from homology"/>
<reference evidence="5" key="2">
    <citation type="journal article" date="2014" name="ISME J.">
        <title>Microbial stratification in low pH oxic and suboxic macroscopic growths along an acid mine drainage.</title>
        <authorList>
            <person name="Mendez-Garcia C."/>
            <person name="Mesa V."/>
            <person name="Sprenger R.R."/>
            <person name="Richter M."/>
            <person name="Diez M.S."/>
            <person name="Solano J."/>
            <person name="Bargiela R."/>
            <person name="Golyshina O.V."/>
            <person name="Manteca A."/>
            <person name="Ramos J.L."/>
            <person name="Gallego J.R."/>
            <person name="Llorente I."/>
            <person name="Martins Dos Santos V.A."/>
            <person name="Jensen O.N."/>
            <person name="Pelaez A.I."/>
            <person name="Sanchez J."/>
            <person name="Ferrer M."/>
        </authorList>
    </citation>
    <scope>NUCLEOTIDE SEQUENCE</scope>
</reference>
<reference evidence="5" key="1">
    <citation type="submission" date="2013-08" db="EMBL/GenBank/DDBJ databases">
        <authorList>
            <person name="Mendez C."/>
            <person name="Richter M."/>
            <person name="Ferrer M."/>
            <person name="Sanchez J."/>
        </authorList>
    </citation>
    <scope>NUCLEOTIDE SEQUENCE</scope>
</reference>
<keyword evidence="3" id="KW-0687">Ribonucleoprotein</keyword>
<dbReference type="EMBL" id="AUZY01004230">
    <property type="protein sequence ID" value="EQD64177.1"/>
    <property type="molecule type" value="Genomic_DNA"/>
</dbReference>
<accession>T1B2T9</accession>
<dbReference type="GO" id="GO:0022625">
    <property type="term" value="C:cytosolic large ribosomal subunit"/>
    <property type="evidence" value="ECO:0007669"/>
    <property type="project" value="TreeGrafter"/>
</dbReference>
<comment type="similarity">
    <text evidence="1">Belongs to the bacterial ribosomal protein bL17 family.</text>
</comment>
<name>T1B2T9_9ZZZZ</name>
<feature type="region of interest" description="Disordered" evidence="4">
    <location>
        <begin position="100"/>
        <end position="159"/>
    </location>
</feature>
<dbReference type="GO" id="GO:0006412">
    <property type="term" value="P:translation"/>
    <property type="evidence" value="ECO:0007669"/>
    <property type="project" value="InterPro"/>
</dbReference>
<dbReference type="NCBIfam" id="TIGR00059">
    <property type="entry name" value="L17"/>
    <property type="match status" value="1"/>
</dbReference>
<dbReference type="GO" id="GO:0003735">
    <property type="term" value="F:structural constituent of ribosome"/>
    <property type="evidence" value="ECO:0007669"/>
    <property type="project" value="InterPro"/>
</dbReference>
<dbReference type="Gene3D" id="3.90.1030.10">
    <property type="entry name" value="Ribosomal protein L17"/>
    <property type="match status" value="1"/>
</dbReference>
<dbReference type="InterPro" id="IPR000456">
    <property type="entry name" value="Ribosomal_bL17"/>
</dbReference>
<dbReference type="PANTHER" id="PTHR14413:SF16">
    <property type="entry name" value="LARGE RIBOSOMAL SUBUNIT PROTEIN BL17M"/>
    <property type="match status" value="1"/>
</dbReference>
<evidence type="ECO:0000256" key="2">
    <source>
        <dbReference type="ARBA" id="ARBA00022980"/>
    </source>
</evidence>
<gene>
    <name evidence="5" type="ORF">B1B_06676</name>
</gene>
<dbReference type="PANTHER" id="PTHR14413">
    <property type="entry name" value="RIBOSOMAL PROTEIN L17"/>
    <property type="match status" value="1"/>
</dbReference>
<evidence type="ECO:0000313" key="5">
    <source>
        <dbReference type="EMBL" id="EQD64177.1"/>
    </source>
</evidence>
<evidence type="ECO:0000256" key="1">
    <source>
        <dbReference type="ARBA" id="ARBA00008777"/>
    </source>
</evidence>
<comment type="caution">
    <text evidence="5">The sequence shown here is derived from an EMBL/GenBank/DDBJ whole genome shotgun (WGS) entry which is preliminary data.</text>
</comment>
<evidence type="ECO:0000256" key="4">
    <source>
        <dbReference type="SAM" id="MobiDB-lite"/>
    </source>
</evidence>
<dbReference type="SUPFAM" id="SSF64263">
    <property type="entry name" value="Prokaryotic ribosomal protein L17"/>
    <property type="match status" value="1"/>
</dbReference>
<keyword evidence="2 5" id="KW-0689">Ribosomal protein</keyword>
<evidence type="ECO:0000256" key="3">
    <source>
        <dbReference type="ARBA" id="ARBA00023274"/>
    </source>
</evidence>
<dbReference type="Pfam" id="PF01196">
    <property type="entry name" value="Ribosomal_L17"/>
    <property type="match status" value="1"/>
</dbReference>
<protein>
    <submittedName>
        <fullName evidence="5">Ribosomal protein L17</fullName>
    </submittedName>
</protein>
<dbReference type="InterPro" id="IPR047859">
    <property type="entry name" value="Ribosomal_bL17_CS"/>
</dbReference>
<sequence>MIEHERIRTTVAKAKELRRVVEPVITLARRGDTVAHRRLAFDRLRNRPAVTKLFSDLGPHYRSRAGGYVRILRTGFRSGDHAPLALIQLVDRPEKVRTVRVKSKVPESPPPVLPADEATRKAQAGKTAPKTAPKREEWQKKSRWPSIFRGRSKKSEDTQ</sequence>